<comment type="caution">
    <text evidence="2">The sequence shown here is derived from an EMBL/GenBank/DDBJ whole genome shotgun (WGS) entry which is preliminary data.</text>
</comment>
<keyword evidence="3" id="KW-1185">Reference proteome</keyword>
<dbReference type="RefSeq" id="WP_158263503.1">
    <property type="nucleotide sequence ID" value="NZ_PVTD01000003.1"/>
</dbReference>
<dbReference type="Pfam" id="PF00583">
    <property type="entry name" value="Acetyltransf_1"/>
    <property type="match status" value="1"/>
</dbReference>
<organism evidence="2 3">
    <name type="scientific">Aliiruegeria haliotis</name>
    <dbReference type="NCBI Taxonomy" id="1280846"/>
    <lineage>
        <taxon>Bacteria</taxon>
        <taxon>Pseudomonadati</taxon>
        <taxon>Pseudomonadota</taxon>
        <taxon>Alphaproteobacteria</taxon>
        <taxon>Rhodobacterales</taxon>
        <taxon>Roseobacteraceae</taxon>
        <taxon>Aliiruegeria</taxon>
    </lineage>
</organism>
<feature type="domain" description="N-acetyltransferase" evidence="1">
    <location>
        <begin position="63"/>
        <end position="165"/>
    </location>
</feature>
<keyword evidence="2" id="KW-0808">Transferase</keyword>
<dbReference type="GO" id="GO:0016747">
    <property type="term" value="F:acyltransferase activity, transferring groups other than amino-acyl groups"/>
    <property type="evidence" value="ECO:0007669"/>
    <property type="project" value="InterPro"/>
</dbReference>
<dbReference type="SUPFAM" id="SSF55729">
    <property type="entry name" value="Acyl-CoA N-acyltransferases (Nat)"/>
    <property type="match status" value="1"/>
</dbReference>
<name>A0A2T0RTF3_9RHOB</name>
<dbReference type="Proteomes" id="UP000239480">
    <property type="component" value="Unassembled WGS sequence"/>
</dbReference>
<evidence type="ECO:0000313" key="3">
    <source>
        <dbReference type="Proteomes" id="UP000239480"/>
    </source>
</evidence>
<dbReference type="AlphaFoldDB" id="A0A2T0RTF3"/>
<dbReference type="InterPro" id="IPR016181">
    <property type="entry name" value="Acyl_CoA_acyltransferase"/>
</dbReference>
<dbReference type="Gene3D" id="3.40.630.30">
    <property type="match status" value="1"/>
</dbReference>
<evidence type="ECO:0000259" key="1">
    <source>
        <dbReference type="Pfam" id="PF00583"/>
    </source>
</evidence>
<proteinExistence type="predicted"/>
<dbReference type="OrthoDB" id="275336at2"/>
<dbReference type="EMBL" id="PVTD01000003">
    <property type="protein sequence ID" value="PRY24363.1"/>
    <property type="molecule type" value="Genomic_DNA"/>
</dbReference>
<protein>
    <submittedName>
        <fullName evidence="2">RimJ/RimL family protein N-acetyltransferase</fullName>
    </submittedName>
</protein>
<reference evidence="2 3" key="1">
    <citation type="submission" date="2018-03" db="EMBL/GenBank/DDBJ databases">
        <title>Genomic Encyclopedia of Archaeal and Bacterial Type Strains, Phase II (KMG-II): from individual species to whole genera.</title>
        <authorList>
            <person name="Goeker M."/>
        </authorList>
    </citation>
    <scope>NUCLEOTIDE SEQUENCE [LARGE SCALE GENOMIC DNA]</scope>
    <source>
        <strain evidence="2 3">DSM 29328</strain>
    </source>
</reference>
<dbReference type="CDD" id="cd04301">
    <property type="entry name" value="NAT_SF"/>
    <property type="match status" value="1"/>
</dbReference>
<dbReference type="InterPro" id="IPR000182">
    <property type="entry name" value="GNAT_dom"/>
</dbReference>
<sequence length="188" mass="21513">MTITPAGTEIRYTVTWLEMTRRPTFPHPPLPVGKPAALLKADEPPAWFFLGLYDAVGRHYAWEDMFERPEEELEAWLKDPNTALYTLMRSGWPHGFFLLDYREAGICDIVYFGLVPQAVGRGLGRFLLESAILTAWEFPGVEKLTVNTCSLDHPRALGTYQRCGFEPVRQQEFTRVLKRPLDVSRIPS</sequence>
<accession>A0A2T0RTF3</accession>
<gene>
    <name evidence="2" type="ORF">CLV78_103229</name>
</gene>
<evidence type="ECO:0000313" key="2">
    <source>
        <dbReference type="EMBL" id="PRY24363.1"/>
    </source>
</evidence>